<evidence type="ECO:0000256" key="1">
    <source>
        <dbReference type="SAM" id="SignalP"/>
    </source>
</evidence>
<accession>A0ABV9C1X3</accession>
<sequence length="468" mass="50523">MPRFPWLMSLWSVSLAAAAMPAAPAVDKRIDADVHAVLQRTETPGAAIAVFKDGQLVYRQAYGLRDRDGHLPASVDTWFEIGSITKQFTAAAILQLQEAGKLTIDAKLATYLPDAPHANEVTLRQLLSHTSGLPEYVDGPDIEQAATRPATFDQLVARIKDKPLDFAPGSRWSYSNTGYLMLGRVIEVVSQESYRHYVQTHLLDSAGLTQTFTVADEAHLPVMAIGYRHAQGRLERAPTIHDTFGWAAGNLVSTLGDLQKWNQALMGGKIVSPADYALMSTSVMTTEKGSADYGLGLFVDSVEGQPRVGHTGGSFGFTTANEYFPKQGVRIIAFTNNGDNPEPGEMLTTAIFNELYPEIYAAMRKPAAGEDTAMTAAARATFTQLQGGSEDSSRFGAKLDAKLKAGLSARLAKQFSPYGAPTAFVFKGRRVDGAVTWFDYLIQFGPGSILKFGLGIDQAGKVASLSFG</sequence>
<protein>
    <submittedName>
        <fullName evidence="3">Serine hydrolase domain-containing protein</fullName>
        <ecNumber evidence="3">3.-.-.-</ecNumber>
    </submittedName>
</protein>
<dbReference type="Proteomes" id="UP001595961">
    <property type="component" value="Unassembled WGS sequence"/>
</dbReference>
<evidence type="ECO:0000313" key="3">
    <source>
        <dbReference type="EMBL" id="MFC4526867.1"/>
    </source>
</evidence>
<dbReference type="Gene3D" id="3.40.710.10">
    <property type="entry name" value="DD-peptidase/beta-lactamase superfamily"/>
    <property type="match status" value="1"/>
</dbReference>
<keyword evidence="3" id="KW-0378">Hydrolase</keyword>
<gene>
    <name evidence="3" type="ORF">ACFO5W_09525</name>
</gene>
<dbReference type="SUPFAM" id="SSF56601">
    <property type="entry name" value="beta-lactamase/transpeptidase-like"/>
    <property type="match status" value="1"/>
</dbReference>
<dbReference type="RefSeq" id="WP_266148768.1">
    <property type="nucleotide sequence ID" value="NZ_CP064028.1"/>
</dbReference>
<dbReference type="PANTHER" id="PTHR46825">
    <property type="entry name" value="D-ALANYL-D-ALANINE-CARBOXYPEPTIDASE/ENDOPEPTIDASE AMPH"/>
    <property type="match status" value="1"/>
</dbReference>
<name>A0ABV9C1X3_9GAMM</name>
<feature type="domain" description="Beta-lactamase-related" evidence="2">
    <location>
        <begin position="34"/>
        <end position="352"/>
    </location>
</feature>
<feature type="chain" id="PRO_5045141659" evidence="1">
    <location>
        <begin position="26"/>
        <end position="468"/>
    </location>
</feature>
<dbReference type="InterPro" id="IPR050491">
    <property type="entry name" value="AmpC-like"/>
</dbReference>
<dbReference type="Pfam" id="PF00144">
    <property type="entry name" value="Beta-lactamase"/>
    <property type="match status" value="1"/>
</dbReference>
<keyword evidence="4" id="KW-1185">Reference proteome</keyword>
<dbReference type="InterPro" id="IPR001466">
    <property type="entry name" value="Beta-lactam-related"/>
</dbReference>
<reference evidence="4" key="1">
    <citation type="journal article" date="2019" name="Int. J. Syst. Evol. Microbiol.">
        <title>The Global Catalogue of Microorganisms (GCM) 10K type strain sequencing project: providing services to taxonomists for standard genome sequencing and annotation.</title>
        <authorList>
            <consortium name="The Broad Institute Genomics Platform"/>
            <consortium name="The Broad Institute Genome Sequencing Center for Infectious Disease"/>
            <person name="Wu L."/>
            <person name="Ma J."/>
        </authorList>
    </citation>
    <scope>NUCLEOTIDE SEQUENCE [LARGE SCALE GENOMIC DNA]</scope>
    <source>
        <strain evidence="4">CCM 4481</strain>
    </source>
</reference>
<dbReference type="GO" id="GO:0016787">
    <property type="term" value="F:hydrolase activity"/>
    <property type="evidence" value="ECO:0007669"/>
    <property type="project" value="UniProtKB-KW"/>
</dbReference>
<evidence type="ECO:0000259" key="2">
    <source>
        <dbReference type="Pfam" id="PF00144"/>
    </source>
</evidence>
<dbReference type="EC" id="3.-.-.-" evidence="3"/>
<feature type="signal peptide" evidence="1">
    <location>
        <begin position="1"/>
        <end position="25"/>
    </location>
</feature>
<dbReference type="InterPro" id="IPR012338">
    <property type="entry name" value="Beta-lactam/transpept-like"/>
</dbReference>
<dbReference type="PANTHER" id="PTHR46825:SF9">
    <property type="entry name" value="BETA-LACTAMASE-RELATED DOMAIN-CONTAINING PROTEIN"/>
    <property type="match status" value="1"/>
</dbReference>
<dbReference type="EMBL" id="JBHSGA010000017">
    <property type="protein sequence ID" value="MFC4526867.1"/>
    <property type="molecule type" value="Genomic_DNA"/>
</dbReference>
<comment type="caution">
    <text evidence="3">The sequence shown here is derived from an EMBL/GenBank/DDBJ whole genome shotgun (WGS) entry which is preliminary data.</text>
</comment>
<organism evidence="3 4">
    <name type="scientific">Dyella halodurans</name>
    <dbReference type="NCBI Taxonomy" id="1920171"/>
    <lineage>
        <taxon>Bacteria</taxon>
        <taxon>Pseudomonadati</taxon>
        <taxon>Pseudomonadota</taxon>
        <taxon>Gammaproteobacteria</taxon>
        <taxon>Lysobacterales</taxon>
        <taxon>Rhodanobacteraceae</taxon>
        <taxon>Dyella</taxon>
    </lineage>
</organism>
<keyword evidence="1" id="KW-0732">Signal</keyword>
<proteinExistence type="predicted"/>
<evidence type="ECO:0000313" key="4">
    <source>
        <dbReference type="Proteomes" id="UP001595961"/>
    </source>
</evidence>